<dbReference type="PANTHER" id="PTHR10426">
    <property type="entry name" value="STRICTOSIDINE SYNTHASE-RELATED"/>
    <property type="match status" value="1"/>
</dbReference>
<sequence length="370" mass="39503">MGEAVVIAAVREFANRFLGRGEATITVPSFDGALKPNQKLEAAGTLLTCEAPEDLATDGRNLFIADGPRLMCLNGGSPSEIRTFDRPISALCVLPEGGLAVALGGREVRLYASPSAEQPSVTFTDAAFNAVNALAPAGDNTLIATDGSATCGVDDWARDLMELNRSGRVFRLDPGSKSVTALAQGLGHAFGACAHGNGVLVSESWRHRLVLVTPGASPRIVLAHLPVYPSRLTRAAGGGYWLTAFTARTQLIEFVLREPAYRRRMMTEIDPAYWVAPRLRSGLSFKEPMQGAHIKTMGVIKPWAPPRSYGLVIRLNADGQPLYSLHSRVDGVNHGIVAAIEMGDDLVLIAKGPGRVLRLPLAGLAEEFCQ</sequence>
<dbReference type="EMBL" id="AP014685">
    <property type="protein sequence ID" value="BAR55263.1"/>
    <property type="molecule type" value="Genomic_DNA"/>
</dbReference>
<gene>
    <name evidence="1" type="ORF">NK6_2081</name>
</gene>
<evidence type="ECO:0008006" key="3">
    <source>
        <dbReference type="Google" id="ProtNLM"/>
    </source>
</evidence>
<dbReference type="AlphaFoldDB" id="A0A0E4BMI7"/>
<dbReference type="InterPro" id="IPR011042">
    <property type="entry name" value="6-blade_b-propeller_TolB-like"/>
</dbReference>
<evidence type="ECO:0000313" key="1">
    <source>
        <dbReference type="EMBL" id="BAR55263.1"/>
    </source>
</evidence>
<dbReference type="Gene3D" id="2.120.10.30">
    <property type="entry name" value="TolB, C-terminal domain"/>
    <property type="match status" value="1"/>
</dbReference>
<dbReference type="SUPFAM" id="SSF63829">
    <property type="entry name" value="Calcium-dependent phosphotriesterase"/>
    <property type="match status" value="1"/>
</dbReference>
<evidence type="ECO:0000313" key="2">
    <source>
        <dbReference type="Proteomes" id="UP000063308"/>
    </source>
</evidence>
<reference evidence="1 2" key="1">
    <citation type="submission" date="2014-11" db="EMBL/GenBank/DDBJ databases">
        <title>Symbiosis island explosion on the genome of extra-slow-growing strains of soybean bradyrhizobia with massive insertion sequences.</title>
        <authorList>
            <person name="Iida T."/>
            <person name="Minamisawa K."/>
        </authorList>
    </citation>
    <scope>NUCLEOTIDE SEQUENCE [LARGE SCALE GENOMIC DNA]</scope>
    <source>
        <strain evidence="1 2">NK6</strain>
    </source>
</reference>
<dbReference type="Proteomes" id="UP000063308">
    <property type="component" value="Chromosome"/>
</dbReference>
<organism evidence="1 2">
    <name type="scientific">Bradyrhizobium diazoefficiens</name>
    <dbReference type="NCBI Taxonomy" id="1355477"/>
    <lineage>
        <taxon>Bacteria</taxon>
        <taxon>Pseudomonadati</taxon>
        <taxon>Pseudomonadota</taxon>
        <taxon>Alphaproteobacteria</taxon>
        <taxon>Hyphomicrobiales</taxon>
        <taxon>Nitrobacteraceae</taxon>
        <taxon>Bradyrhizobium</taxon>
    </lineage>
</organism>
<accession>A0A0E4BMI7</accession>
<protein>
    <recommendedName>
        <fullName evidence="3">Strictosidine synthase conserved region domain-containing protein</fullName>
    </recommendedName>
</protein>
<dbReference type="GO" id="GO:0016787">
    <property type="term" value="F:hydrolase activity"/>
    <property type="evidence" value="ECO:0007669"/>
    <property type="project" value="TreeGrafter"/>
</dbReference>
<proteinExistence type="predicted"/>
<name>A0A0E4BMI7_9BRAD</name>
<dbReference type="PANTHER" id="PTHR10426:SF88">
    <property type="entry name" value="ADIPOCYTE PLASMA MEMBRANE-ASSOCIATED PROTEIN HEMOMUCIN-RELATED"/>
    <property type="match status" value="1"/>
</dbReference>